<dbReference type="RefSeq" id="WP_253775794.1">
    <property type="nucleotide sequence ID" value="NZ_JAMTCK010000012.1"/>
</dbReference>
<evidence type="ECO:0000313" key="1">
    <source>
        <dbReference type="EMBL" id="MCP2167896.1"/>
    </source>
</evidence>
<protein>
    <submittedName>
        <fullName evidence="1">Uncharacterized protein</fullName>
    </submittedName>
</protein>
<evidence type="ECO:0000313" key="2">
    <source>
        <dbReference type="Proteomes" id="UP001206128"/>
    </source>
</evidence>
<keyword evidence="2" id="KW-1185">Reference proteome</keyword>
<dbReference type="EMBL" id="JAMTCK010000012">
    <property type="protein sequence ID" value="MCP2167896.1"/>
    <property type="molecule type" value="Genomic_DNA"/>
</dbReference>
<gene>
    <name evidence="1" type="ORF">LX83_004770</name>
</gene>
<name>A0AAE3GGM7_9PSEU</name>
<dbReference type="Proteomes" id="UP001206128">
    <property type="component" value="Unassembled WGS sequence"/>
</dbReference>
<accession>A0AAE3GGM7</accession>
<dbReference type="AlphaFoldDB" id="A0AAE3GGM7"/>
<proteinExistence type="predicted"/>
<reference evidence="1" key="1">
    <citation type="submission" date="2022-06" db="EMBL/GenBank/DDBJ databases">
        <title>Genomic Encyclopedia of Archaeal and Bacterial Type Strains, Phase II (KMG-II): from individual species to whole genera.</title>
        <authorList>
            <person name="Goeker M."/>
        </authorList>
    </citation>
    <scope>NUCLEOTIDE SEQUENCE</scope>
    <source>
        <strain evidence="1">DSM 43935</strain>
    </source>
</reference>
<comment type="caution">
    <text evidence="1">The sequence shown here is derived from an EMBL/GenBank/DDBJ whole genome shotgun (WGS) entry which is preliminary data.</text>
</comment>
<organism evidence="1 2">
    <name type="scientific">Goodfellowiella coeruleoviolacea</name>
    <dbReference type="NCBI Taxonomy" id="334858"/>
    <lineage>
        <taxon>Bacteria</taxon>
        <taxon>Bacillati</taxon>
        <taxon>Actinomycetota</taxon>
        <taxon>Actinomycetes</taxon>
        <taxon>Pseudonocardiales</taxon>
        <taxon>Pseudonocardiaceae</taxon>
        <taxon>Goodfellowiella</taxon>
    </lineage>
</organism>
<sequence>MAQPDKGGNVGDTLTTQCYRCDQRQDRDDPVEALTWVPEREGQRLRWLCPACARAHVREIEGKLSHEYW</sequence>